<dbReference type="InterPro" id="IPR035990">
    <property type="entry name" value="TIM_sf"/>
</dbReference>
<dbReference type="PANTHER" id="PTHR21139">
    <property type="entry name" value="TRIOSEPHOSPHATE ISOMERASE"/>
    <property type="match status" value="1"/>
</dbReference>
<dbReference type="InterPro" id="IPR020861">
    <property type="entry name" value="Triosephosphate_isomerase_AS"/>
</dbReference>
<dbReference type="NCBIfam" id="TIGR00419">
    <property type="entry name" value="tim"/>
    <property type="match status" value="1"/>
</dbReference>
<dbReference type="GO" id="GO:0019563">
    <property type="term" value="P:glycerol catabolic process"/>
    <property type="evidence" value="ECO:0007669"/>
    <property type="project" value="TreeGrafter"/>
</dbReference>
<comment type="pathway">
    <text evidence="13 14">Carbohydrate degradation; glycolysis; D-glyceraldehyde 3-phosphate from glycerone phosphate: step 1/1.</text>
</comment>
<dbReference type="GO" id="GO:0005829">
    <property type="term" value="C:cytosol"/>
    <property type="evidence" value="ECO:0007669"/>
    <property type="project" value="TreeGrafter"/>
</dbReference>
<evidence type="ECO:0000256" key="3">
    <source>
        <dbReference type="ARBA" id="ARBA00004939"/>
    </source>
</evidence>
<dbReference type="OrthoDB" id="9809429at2"/>
<dbReference type="GO" id="GO:0006094">
    <property type="term" value="P:gluconeogenesis"/>
    <property type="evidence" value="ECO:0007669"/>
    <property type="project" value="UniProtKB-UniRule"/>
</dbReference>
<reference evidence="15 16" key="1">
    <citation type="submission" date="2018-01" db="EMBL/GenBank/DDBJ databases">
        <title>Genome sequence of a Cantenovulum-like bacteria.</title>
        <authorList>
            <person name="Tan W.R."/>
            <person name="Lau N.-S."/>
            <person name="Go F."/>
            <person name="Amirul A.-A.A."/>
        </authorList>
    </citation>
    <scope>NUCLEOTIDE SEQUENCE [LARGE SCALE GENOMIC DNA]</scope>
    <source>
        <strain evidence="15 16">CCB-QB4</strain>
    </source>
</reference>
<evidence type="ECO:0000256" key="8">
    <source>
        <dbReference type="ARBA" id="ARBA00022432"/>
    </source>
</evidence>
<dbReference type="PROSITE" id="PS51440">
    <property type="entry name" value="TIM_2"/>
    <property type="match status" value="1"/>
</dbReference>
<dbReference type="InterPro" id="IPR013785">
    <property type="entry name" value="Aldolase_TIM"/>
</dbReference>
<evidence type="ECO:0000256" key="5">
    <source>
        <dbReference type="ARBA" id="ARBA00011738"/>
    </source>
</evidence>
<dbReference type="FunFam" id="3.20.20.70:FF:000020">
    <property type="entry name" value="Triosephosphate isomerase"/>
    <property type="match status" value="1"/>
</dbReference>
<protein>
    <recommendedName>
        <fullName evidence="7 13">Triosephosphate isomerase</fullName>
        <shortName evidence="13">TIM</shortName>
        <shortName evidence="13">TPI</shortName>
        <ecNumber evidence="6 13">5.3.1.1</ecNumber>
    </recommendedName>
    <alternativeName>
        <fullName evidence="13">Triose-phosphate isomerase</fullName>
    </alternativeName>
</protein>
<dbReference type="SUPFAM" id="SSF51351">
    <property type="entry name" value="Triosephosphate isomerase (TIM)"/>
    <property type="match status" value="1"/>
</dbReference>
<comment type="catalytic activity">
    <reaction evidence="1 13 14">
        <text>D-glyceraldehyde 3-phosphate = dihydroxyacetone phosphate</text>
        <dbReference type="Rhea" id="RHEA:18585"/>
        <dbReference type="ChEBI" id="CHEBI:57642"/>
        <dbReference type="ChEBI" id="CHEBI:59776"/>
        <dbReference type="EC" id="5.3.1.1"/>
    </reaction>
</comment>
<comment type="pathway">
    <text evidence="3">Carbohydrate metabolism; erythritol degradation.</text>
</comment>
<dbReference type="UniPathway" id="UPA00138"/>
<dbReference type="EC" id="5.3.1.1" evidence="6 13"/>
<dbReference type="InterPro" id="IPR022896">
    <property type="entry name" value="TrioseP_Isoase_bac/euk"/>
</dbReference>
<keyword evidence="10 13" id="KW-0324">Glycolysis</keyword>
<comment type="pathway">
    <text evidence="2 13 14">Carbohydrate biosynthesis; gluconeogenesis.</text>
</comment>
<dbReference type="Proteomes" id="UP000244441">
    <property type="component" value="Chromosome"/>
</dbReference>
<keyword evidence="8 13" id="KW-0312">Gluconeogenesis</keyword>
<dbReference type="PROSITE" id="PS00171">
    <property type="entry name" value="TIM_1"/>
    <property type="match status" value="1"/>
</dbReference>
<dbReference type="InterPro" id="IPR000652">
    <property type="entry name" value="Triosephosphate_isomerase"/>
</dbReference>
<evidence type="ECO:0000256" key="10">
    <source>
        <dbReference type="ARBA" id="ARBA00023152"/>
    </source>
</evidence>
<feature type="binding site" evidence="13">
    <location>
        <begin position="11"/>
        <end position="13"/>
    </location>
    <ligand>
        <name>substrate</name>
    </ligand>
</feature>
<organism evidence="15 16">
    <name type="scientific">Saccharobesus litoralis</name>
    <dbReference type="NCBI Taxonomy" id="2172099"/>
    <lineage>
        <taxon>Bacteria</taxon>
        <taxon>Pseudomonadati</taxon>
        <taxon>Pseudomonadota</taxon>
        <taxon>Gammaproteobacteria</taxon>
        <taxon>Alteromonadales</taxon>
        <taxon>Alteromonadaceae</taxon>
        <taxon>Saccharobesus</taxon>
    </lineage>
</organism>
<feature type="binding site" evidence="13">
    <location>
        <position position="215"/>
    </location>
    <ligand>
        <name>substrate</name>
    </ligand>
</feature>
<comment type="function">
    <text evidence="12 13">Involved in the gluconeogenesis. Catalyzes stereospecifically the conversion of dihydroxyacetone phosphate (DHAP) to D-glyceraldehyde-3-phosphate (G3P).</text>
</comment>
<dbReference type="HAMAP" id="MF_00147_B">
    <property type="entry name" value="TIM_B"/>
    <property type="match status" value="1"/>
</dbReference>
<dbReference type="KEGG" id="cate:C2869_11830"/>
<dbReference type="GO" id="GO:0006096">
    <property type="term" value="P:glycolytic process"/>
    <property type="evidence" value="ECO:0007669"/>
    <property type="project" value="UniProtKB-UniRule"/>
</dbReference>
<keyword evidence="9 13" id="KW-0963">Cytoplasm</keyword>
<feature type="active site" description="Proton acceptor" evidence="13">
    <location>
        <position position="170"/>
    </location>
</feature>
<evidence type="ECO:0000256" key="13">
    <source>
        <dbReference type="HAMAP-Rule" id="MF_00147"/>
    </source>
</evidence>
<evidence type="ECO:0000256" key="9">
    <source>
        <dbReference type="ARBA" id="ARBA00022490"/>
    </source>
</evidence>
<keyword evidence="11 13" id="KW-0413">Isomerase</keyword>
<evidence type="ECO:0000256" key="2">
    <source>
        <dbReference type="ARBA" id="ARBA00004742"/>
    </source>
</evidence>
<dbReference type="EMBL" id="CP026604">
    <property type="protein sequence ID" value="AWB67079.1"/>
    <property type="molecule type" value="Genomic_DNA"/>
</dbReference>
<keyword evidence="16" id="KW-1185">Reference proteome</keyword>
<dbReference type="AlphaFoldDB" id="A0A2S0VS95"/>
<proteinExistence type="inferred from homology"/>
<dbReference type="GO" id="GO:0004807">
    <property type="term" value="F:triose-phosphate isomerase activity"/>
    <property type="evidence" value="ECO:0007669"/>
    <property type="project" value="UniProtKB-UniRule"/>
</dbReference>
<name>A0A2S0VS95_9ALTE</name>
<evidence type="ECO:0000256" key="6">
    <source>
        <dbReference type="ARBA" id="ARBA00011940"/>
    </source>
</evidence>
<comment type="similarity">
    <text evidence="4 13 14">Belongs to the triosephosphate isomerase family.</text>
</comment>
<evidence type="ECO:0000256" key="12">
    <source>
        <dbReference type="ARBA" id="ARBA00055680"/>
    </source>
</evidence>
<evidence type="ECO:0000256" key="11">
    <source>
        <dbReference type="ARBA" id="ARBA00023235"/>
    </source>
</evidence>
<evidence type="ECO:0000256" key="14">
    <source>
        <dbReference type="RuleBase" id="RU363013"/>
    </source>
</evidence>
<comment type="subunit">
    <text evidence="5 13 14">Homodimer.</text>
</comment>
<evidence type="ECO:0000313" key="16">
    <source>
        <dbReference type="Proteomes" id="UP000244441"/>
    </source>
</evidence>
<dbReference type="Pfam" id="PF00121">
    <property type="entry name" value="TIM"/>
    <property type="match status" value="1"/>
</dbReference>
<feature type="binding site" evidence="13">
    <location>
        <position position="176"/>
    </location>
    <ligand>
        <name>substrate</name>
    </ligand>
</feature>
<feature type="active site" description="Electrophile" evidence="13">
    <location>
        <position position="98"/>
    </location>
</feature>
<dbReference type="RefSeq" id="WP_108603128.1">
    <property type="nucleotide sequence ID" value="NZ_CP026604.1"/>
</dbReference>
<gene>
    <name evidence="13" type="primary">tpiA</name>
    <name evidence="15" type="ORF">C2869_11830</name>
</gene>
<dbReference type="CDD" id="cd00311">
    <property type="entry name" value="TIM"/>
    <property type="match status" value="1"/>
</dbReference>
<sequence>MGIRKPVVAANWKMNGNKQLVTDFLKAVADSGASTNIDIVLSPPATLLDFTQTQRDSLCKDVILAAQNMSQLDNGAYTGELSAQLFKDVGCNWVYCGHSERRHKYGESSKLVAKKFIQAKKNGLVPVLCVGETEEERKKGKAFSRLTSQIEAVINLAGKDCFDNAILAYEPVWAIGTGNAASPEIAQEAHKFIRGMVAAMRQECSENIRILYGGSVKPENAKELFSQPDIDGGLIGGASLKPHDFVEICQAAKA</sequence>
<comment type="subcellular location">
    <subcellularLocation>
        <location evidence="13 14">Cytoplasm</location>
    </subcellularLocation>
</comment>
<evidence type="ECO:0000256" key="7">
    <source>
        <dbReference type="ARBA" id="ARBA00019397"/>
    </source>
</evidence>
<dbReference type="Gene3D" id="3.20.20.70">
    <property type="entry name" value="Aldolase class I"/>
    <property type="match status" value="1"/>
</dbReference>
<dbReference type="GO" id="GO:0046166">
    <property type="term" value="P:glyceraldehyde-3-phosphate biosynthetic process"/>
    <property type="evidence" value="ECO:0007669"/>
    <property type="project" value="TreeGrafter"/>
</dbReference>
<evidence type="ECO:0000256" key="1">
    <source>
        <dbReference type="ARBA" id="ARBA00000474"/>
    </source>
</evidence>
<feature type="binding site" evidence="13">
    <location>
        <begin position="236"/>
        <end position="237"/>
    </location>
    <ligand>
        <name>substrate</name>
    </ligand>
</feature>
<evidence type="ECO:0000313" key="15">
    <source>
        <dbReference type="EMBL" id="AWB67079.1"/>
    </source>
</evidence>
<dbReference type="UniPathway" id="UPA00109">
    <property type="reaction ID" value="UER00189"/>
</dbReference>
<evidence type="ECO:0000256" key="4">
    <source>
        <dbReference type="ARBA" id="ARBA00007422"/>
    </source>
</evidence>
<dbReference type="PANTHER" id="PTHR21139:SF42">
    <property type="entry name" value="TRIOSEPHOSPHATE ISOMERASE"/>
    <property type="match status" value="1"/>
</dbReference>
<accession>A0A2S0VS95</accession>